<reference evidence="3 4" key="1">
    <citation type="submission" date="2018-03" db="EMBL/GenBank/DDBJ databases">
        <title>Bioinformatic expansion and discovery of thiopeptide antibiotics.</title>
        <authorList>
            <person name="Schwalen C.J."/>
            <person name="Hudson G.A."/>
            <person name="Mitchell D.A."/>
        </authorList>
    </citation>
    <scope>NUCLEOTIDE SEQUENCE [LARGE SCALE GENOMIC DNA]</scope>
    <source>
        <strain evidence="3 4">ATCC 21389</strain>
    </source>
</reference>
<accession>A0A2V4N5R5</accession>
<dbReference type="SUPFAM" id="SSF55874">
    <property type="entry name" value="ATPase domain of HSP90 chaperone/DNA topoisomerase II/histidine kinase"/>
    <property type="match status" value="1"/>
</dbReference>
<dbReference type="EMBL" id="PYBW01000044">
    <property type="protein sequence ID" value="PYC79312.1"/>
    <property type="molecule type" value="Genomic_DNA"/>
</dbReference>
<feature type="domain" description="Histidine kinase/HSP90-like ATPase" evidence="2">
    <location>
        <begin position="8"/>
        <end position="119"/>
    </location>
</feature>
<dbReference type="Pfam" id="PF13581">
    <property type="entry name" value="HATPase_c_2"/>
    <property type="match status" value="1"/>
</dbReference>
<keyword evidence="1" id="KW-0808">Transferase</keyword>
<evidence type="ECO:0000259" key="2">
    <source>
        <dbReference type="Pfam" id="PF13581"/>
    </source>
</evidence>
<dbReference type="RefSeq" id="WP_110669650.1">
    <property type="nucleotide sequence ID" value="NZ_PYBW01000044.1"/>
</dbReference>
<keyword evidence="1" id="KW-0723">Serine/threonine-protein kinase</keyword>
<evidence type="ECO:0000313" key="3">
    <source>
        <dbReference type="EMBL" id="PYC79312.1"/>
    </source>
</evidence>
<dbReference type="InterPro" id="IPR050267">
    <property type="entry name" value="Anti-sigma-factor_SerPK"/>
</dbReference>
<proteinExistence type="predicted"/>
<protein>
    <recommendedName>
        <fullName evidence="2">Histidine kinase/HSP90-like ATPase domain-containing protein</fullName>
    </recommendedName>
</protein>
<dbReference type="GO" id="GO:0004674">
    <property type="term" value="F:protein serine/threonine kinase activity"/>
    <property type="evidence" value="ECO:0007669"/>
    <property type="project" value="UniProtKB-KW"/>
</dbReference>
<name>A0A2V4N5R5_9ACTN</name>
<dbReference type="InterPro" id="IPR036890">
    <property type="entry name" value="HATPase_C_sf"/>
</dbReference>
<dbReference type="AlphaFoldDB" id="A0A2V4N5R5"/>
<keyword evidence="1" id="KW-0418">Kinase</keyword>
<organism evidence="3 4">
    <name type="scientific">Streptomyces tateyamensis</name>
    <dbReference type="NCBI Taxonomy" id="565073"/>
    <lineage>
        <taxon>Bacteria</taxon>
        <taxon>Bacillati</taxon>
        <taxon>Actinomycetota</taxon>
        <taxon>Actinomycetes</taxon>
        <taxon>Kitasatosporales</taxon>
        <taxon>Streptomycetaceae</taxon>
        <taxon>Streptomyces</taxon>
    </lineage>
</organism>
<dbReference type="PANTHER" id="PTHR35526:SF3">
    <property type="entry name" value="ANTI-SIGMA-F FACTOR RSBW"/>
    <property type="match status" value="1"/>
</dbReference>
<dbReference type="CDD" id="cd16936">
    <property type="entry name" value="HATPase_RsbW-like"/>
    <property type="match status" value="1"/>
</dbReference>
<dbReference type="OrthoDB" id="3871793at2"/>
<dbReference type="Gene3D" id="3.30.565.10">
    <property type="entry name" value="Histidine kinase-like ATPase, C-terminal domain"/>
    <property type="match status" value="1"/>
</dbReference>
<comment type="caution">
    <text evidence="3">The sequence shown here is derived from an EMBL/GenBank/DDBJ whole genome shotgun (WGS) entry which is preliminary data.</text>
</comment>
<sequence length="143" mass="15969">MPWIAQFPGAPETVGAARAMVRDALAGNPKMRDAELIASELVTNAIIHTRSGRGGHVWLEITRRKNWIRIAVTDDGAPESRFSFRSSDEVEDFGRGLAIVQALADYWGARSEVENCHTVWAELTFTEHEDRQQPALRPETRGV</sequence>
<keyword evidence="4" id="KW-1185">Reference proteome</keyword>
<evidence type="ECO:0000313" key="4">
    <source>
        <dbReference type="Proteomes" id="UP000248039"/>
    </source>
</evidence>
<dbReference type="InterPro" id="IPR003594">
    <property type="entry name" value="HATPase_dom"/>
</dbReference>
<dbReference type="PANTHER" id="PTHR35526">
    <property type="entry name" value="ANTI-SIGMA-F FACTOR RSBW-RELATED"/>
    <property type="match status" value="1"/>
</dbReference>
<dbReference type="Proteomes" id="UP000248039">
    <property type="component" value="Unassembled WGS sequence"/>
</dbReference>
<gene>
    <name evidence="3" type="ORF">C7C46_14575</name>
</gene>
<evidence type="ECO:0000256" key="1">
    <source>
        <dbReference type="ARBA" id="ARBA00022527"/>
    </source>
</evidence>